<reference evidence="5 6" key="1">
    <citation type="submission" date="2019-10" db="EMBL/GenBank/DDBJ databases">
        <title>Genome sequence of Phaeocystidibacter marisrubri JCM30614 (type strain).</title>
        <authorList>
            <person name="Bowman J.P."/>
        </authorList>
    </citation>
    <scope>NUCLEOTIDE SEQUENCE [LARGE SCALE GENOMIC DNA]</scope>
    <source>
        <strain evidence="5 6">JCM 30614</strain>
    </source>
</reference>
<keyword evidence="4" id="KW-0732">Signal</keyword>
<dbReference type="PROSITE" id="PS50088">
    <property type="entry name" value="ANK_REPEAT"/>
    <property type="match status" value="2"/>
</dbReference>
<evidence type="ECO:0000256" key="4">
    <source>
        <dbReference type="SAM" id="SignalP"/>
    </source>
</evidence>
<dbReference type="PROSITE" id="PS50297">
    <property type="entry name" value="ANK_REP_REGION"/>
    <property type="match status" value="2"/>
</dbReference>
<keyword evidence="6" id="KW-1185">Reference proteome</keyword>
<accession>A0A6L3ZDM4</accession>
<evidence type="ECO:0000256" key="2">
    <source>
        <dbReference type="ARBA" id="ARBA00023043"/>
    </source>
</evidence>
<dbReference type="SMART" id="SM00248">
    <property type="entry name" value="ANK"/>
    <property type="match status" value="4"/>
</dbReference>
<feature type="chain" id="PRO_5026752631" evidence="4">
    <location>
        <begin position="19"/>
        <end position="174"/>
    </location>
</feature>
<dbReference type="PANTHER" id="PTHR24198:SF165">
    <property type="entry name" value="ANKYRIN REPEAT-CONTAINING PROTEIN-RELATED"/>
    <property type="match status" value="1"/>
</dbReference>
<dbReference type="RefSeq" id="WP_151693108.1">
    <property type="nucleotide sequence ID" value="NZ_BMGX01000001.1"/>
</dbReference>
<evidence type="ECO:0000256" key="1">
    <source>
        <dbReference type="ARBA" id="ARBA00022737"/>
    </source>
</evidence>
<dbReference type="PRINTS" id="PR01415">
    <property type="entry name" value="ANKYRIN"/>
</dbReference>
<gene>
    <name evidence="5" type="ORF">F8C82_08220</name>
</gene>
<keyword evidence="1" id="KW-0677">Repeat</keyword>
<dbReference type="InterPro" id="IPR036770">
    <property type="entry name" value="Ankyrin_rpt-contain_sf"/>
</dbReference>
<dbReference type="PANTHER" id="PTHR24198">
    <property type="entry name" value="ANKYRIN REPEAT AND PROTEIN KINASE DOMAIN-CONTAINING PROTEIN"/>
    <property type="match status" value="1"/>
</dbReference>
<feature type="repeat" description="ANK" evidence="3">
    <location>
        <begin position="51"/>
        <end position="83"/>
    </location>
</feature>
<evidence type="ECO:0000313" key="6">
    <source>
        <dbReference type="Proteomes" id="UP000484164"/>
    </source>
</evidence>
<dbReference type="SUPFAM" id="SSF48403">
    <property type="entry name" value="Ankyrin repeat"/>
    <property type="match status" value="1"/>
</dbReference>
<organism evidence="5 6">
    <name type="scientific">Phaeocystidibacter marisrubri</name>
    <dbReference type="NCBI Taxonomy" id="1577780"/>
    <lineage>
        <taxon>Bacteria</taxon>
        <taxon>Pseudomonadati</taxon>
        <taxon>Bacteroidota</taxon>
        <taxon>Flavobacteriia</taxon>
        <taxon>Flavobacteriales</taxon>
        <taxon>Phaeocystidibacteraceae</taxon>
        <taxon>Phaeocystidibacter</taxon>
    </lineage>
</organism>
<dbReference type="AlphaFoldDB" id="A0A6L3ZDM4"/>
<protein>
    <submittedName>
        <fullName evidence="5">Ankyrin repeat domain-containing protein</fullName>
    </submittedName>
</protein>
<dbReference type="Gene3D" id="1.25.40.20">
    <property type="entry name" value="Ankyrin repeat-containing domain"/>
    <property type="match status" value="1"/>
</dbReference>
<feature type="repeat" description="ANK" evidence="3">
    <location>
        <begin position="116"/>
        <end position="148"/>
    </location>
</feature>
<dbReference type="EMBL" id="WBVQ01000002">
    <property type="protein sequence ID" value="KAB2815678.1"/>
    <property type="molecule type" value="Genomic_DNA"/>
</dbReference>
<keyword evidence="2 3" id="KW-0040">ANK repeat</keyword>
<dbReference type="Proteomes" id="UP000484164">
    <property type="component" value="Unassembled WGS sequence"/>
</dbReference>
<name>A0A6L3ZDM4_9FLAO</name>
<dbReference type="InterPro" id="IPR002110">
    <property type="entry name" value="Ankyrin_rpt"/>
</dbReference>
<dbReference type="Pfam" id="PF12796">
    <property type="entry name" value="Ank_2"/>
    <property type="match status" value="2"/>
</dbReference>
<proteinExistence type="predicted"/>
<sequence length="174" mass="18776">MKLLYTTLLSFCAVSGFAQNDIFDAARTGNVEAAKAMAQINVDTLASENGQGYSPLILAAYHDQTEFIQYLVEQGIDVSGSEGEPTALQAVCYKGFTETCAVLLEAGANPNYKDPNGMSPLHYAAQFNHINIVNLLLEAGADVNATDLNDRKPLDYAVLLNHTEVVSALEKTEE</sequence>
<evidence type="ECO:0000256" key="3">
    <source>
        <dbReference type="PROSITE-ProRule" id="PRU00023"/>
    </source>
</evidence>
<comment type="caution">
    <text evidence="5">The sequence shown here is derived from an EMBL/GenBank/DDBJ whole genome shotgun (WGS) entry which is preliminary data.</text>
</comment>
<dbReference type="OrthoDB" id="5657095at2"/>
<evidence type="ECO:0000313" key="5">
    <source>
        <dbReference type="EMBL" id="KAB2815678.1"/>
    </source>
</evidence>
<feature type="signal peptide" evidence="4">
    <location>
        <begin position="1"/>
        <end position="18"/>
    </location>
</feature>